<dbReference type="Pfam" id="PF01978">
    <property type="entry name" value="TrmB"/>
    <property type="match status" value="1"/>
</dbReference>
<sequence>MDTIIQIMKKYNFTEMESLVYVTLLERGALTGYEVSKHSGVARSKVYNILEKLVKKDLVIVNKSEPKLYGALSAEEFISRLESETQTDLHLLSRQFSQVKEYQEDDLLWKLEGYDNLLKKAEYLICHADSSVLIQVWKKELTPQILKALQEAEKRVNQFVLIAFDCDRNKKLPFKKVYYHGFEQDKLQDFGNRWINLVVDDNDVLFGTIDENQMGNNDITLTKNRAMLNLAKEYIKHDAYTLKIISELPEELQKKYGNHFEKVRSIYWEE</sequence>
<keyword evidence="3" id="KW-1185">Reference proteome</keyword>
<protein>
    <submittedName>
        <fullName evidence="2">Transcriptional regulator</fullName>
    </submittedName>
</protein>
<organism evidence="2 3">
    <name type="scientific">Vagococcus vulneris</name>
    <dbReference type="NCBI Taxonomy" id="1977869"/>
    <lineage>
        <taxon>Bacteria</taxon>
        <taxon>Bacillati</taxon>
        <taxon>Bacillota</taxon>
        <taxon>Bacilli</taxon>
        <taxon>Lactobacillales</taxon>
        <taxon>Enterococcaceae</taxon>
        <taxon>Vagococcus</taxon>
    </lineage>
</organism>
<proteinExistence type="predicted"/>
<dbReference type="InterPro" id="IPR036388">
    <property type="entry name" value="WH-like_DNA-bd_sf"/>
</dbReference>
<comment type="caution">
    <text evidence="2">The sequence shown here is derived from an EMBL/GenBank/DDBJ whole genome shotgun (WGS) entry which is preliminary data.</text>
</comment>
<dbReference type="PANTHER" id="PTHR34293">
    <property type="entry name" value="HTH-TYPE TRANSCRIPTIONAL REGULATOR TRMBL2"/>
    <property type="match status" value="1"/>
</dbReference>
<feature type="domain" description="Transcription regulator TrmB N-terminal" evidence="1">
    <location>
        <begin position="8"/>
        <end position="75"/>
    </location>
</feature>
<dbReference type="EMBL" id="NGJS01000010">
    <property type="protein sequence ID" value="RST98431.1"/>
    <property type="molecule type" value="Genomic_DNA"/>
</dbReference>
<evidence type="ECO:0000313" key="3">
    <source>
        <dbReference type="Proteomes" id="UP000287857"/>
    </source>
</evidence>
<dbReference type="CDD" id="cd09124">
    <property type="entry name" value="PLDc_like_TrmB_middle"/>
    <property type="match status" value="1"/>
</dbReference>
<gene>
    <name evidence="2" type="ORF">CBF37_07920</name>
</gene>
<dbReference type="PANTHER" id="PTHR34293:SF1">
    <property type="entry name" value="HTH-TYPE TRANSCRIPTIONAL REGULATOR TRMBL2"/>
    <property type="match status" value="1"/>
</dbReference>
<dbReference type="SUPFAM" id="SSF46785">
    <property type="entry name" value="Winged helix' DNA-binding domain"/>
    <property type="match status" value="1"/>
</dbReference>
<dbReference type="AlphaFoldDB" id="A0A429ZXI6"/>
<evidence type="ECO:0000259" key="1">
    <source>
        <dbReference type="Pfam" id="PF01978"/>
    </source>
</evidence>
<name>A0A429ZXI6_9ENTE</name>
<evidence type="ECO:0000313" key="2">
    <source>
        <dbReference type="EMBL" id="RST98431.1"/>
    </source>
</evidence>
<dbReference type="InterPro" id="IPR051797">
    <property type="entry name" value="TrmB-like"/>
</dbReference>
<dbReference type="RefSeq" id="WP_125984209.1">
    <property type="nucleotide sequence ID" value="NZ_NGJS01000010.1"/>
</dbReference>
<accession>A0A429ZXI6</accession>
<reference evidence="2 3" key="1">
    <citation type="submission" date="2017-05" db="EMBL/GenBank/DDBJ databases">
        <title>Vagococcus spp. assemblies.</title>
        <authorList>
            <person name="Gulvik C.A."/>
        </authorList>
    </citation>
    <scope>NUCLEOTIDE SEQUENCE [LARGE SCALE GENOMIC DNA]</scope>
    <source>
        <strain evidence="2 3">SS1995</strain>
    </source>
</reference>
<dbReference type="InterPro" id="IPR036390">
    <property type="entry name" value="WH_DNA-bd_sf"/>
</dbReference>
<dbReference type="Gene3D" id="1.10.10.10">
    <property type="entry name" value="Winged helix-like DNA-binding domain superfamily/Winged helix DNA-binding domain"/>
    <property type="match status" value="1"/>
</dbReference>
<dbReference type="Proteomes" id="UP000287857">
    <property type="component" value="Unassembled WGS sequence"/>
</dbReference>
<dbReference type="InterPro" id="IPR002831">
    <property type="entry name" value="Tscrpt_reg_TrmB_N"/>
</dbReference>
<dbReference type="OrthoDB" id="1493540at2"/>